<evidence type="ECO:0000259" key="2">
    <source>
        <dbReference type="Pfam" id="PF20167"/>
    </source>
</evidence>
<evidence type="ECO:0000256" key="1">
    <source>
        <dbReference type="SAM" id="MobiDB-lite"/>
    </source>
</evidence>
<proteinExistence type="predicted"/>
<dbReference type="InterPro" id="IPR046796">
    <property type="entry name" value="Transposase_32_dom"/>
</dbReference>
<dbReference type="EMBL" id="JARKNE010000011">
    <property type="protein sequence ID" value="KAK5785608.1"/>
    <property type="molecule type" value="Genomic_DNA"/>
</dbReference>
<dbReference type="Pfam" id="PF20167">
    <property type="entry name" value="Transposase_32"/>
    <property type="match status" value="1"/>
</dbReference>
<feature type="compositionally biased region" description="Basic and acidic residues" evidence="1">
    <location>
        <begin position="357"/>
        <end position="379"/>
    </location>
</feature>
<name>A0ABR0N5L3_GOSAR</name>
<protein>
    <recommendedName>
        <fullName evidence="2">Putative plant transposon protein domain-containing protein</fullName>
    </recommendedName>
</protein>
<sequence length="379" mass="43533">MSRKKISSSNTTPENPTLINEEVKERFDSIFKHQHMIPKKGFDLKSNDLMVVLIPIRKKINALKWEQFCDACSLLDDELVREFYASLNTQDATKVIVRKKKVPLISKSINDLFNLPHVEEDEYYPMMNNINWDFLQQVLDVVINSRSQWIIRKYGSHSCRREYLKPVAKVWFYFVRYSFMPILHSSTISMELMLLLYEILTEKSINVGKIILKEIHDCAKKKAGSAYFPSLIPSLCLRAHVKTQENLKGRYVQGCITNYDLERLVERVHELNQGEQEEPIKLDTKESKDGTETVTNLVTETGEEESNKEPNSPKPVEGSENPEPRVEPEEELVKLNVEPESATPMPTSFPDATFETWTKDIDDASGDGAKEVKGNESGK</sequence>
<organism evidence="3 4">
    <name type="scientific">Gossypium arboreum</name>
    <name type="common">Tree cotton</name>
    <name type="synonym">Gossypium nanking</name>
    <dbReference type="NCBI Taxonomy" id="29729"/>
    <lineage>
        <taxon>Eukaryota</taxon>
        <taxon>Viridiplantae</taxon>
        <taxon>Streptophyta</taxon>
        <taxon>Embryophyta</taxon>
        <taxon>Tracheophyta</taxon>
        <taxon>Spermatophyta</taxon>
        <taxon>Magnoliopsida</taxon>
        <taxon>eudicotyledons</taxon>
        <taxon>Gunneridae</taxon>
        <taxon>Pentapetalae</taxon>
        <taxon>rosids</taxon>
        <taxon>malvids</taxon>
        <taxon>Malvales</taxon>
        <taxon>Malvaceae</taxon>
        <taxon>Malvoideae</taxon>
        <taxon>Gossypium</taxon>
    </lineage>
</organism>
<accession>A0ABR0N5L3</accession>
<evidence type="ECO:0000313" key="4">
    <source>
        <dbReference type="Proteomes" id="UP001358586"/>
    </source>
</evidence>
<comment type="caution">
    <text evidence="3">The sequence shown here is derived from an EMBL/GenBank/DDBJ whole genome shotgun (WGS) entry which is preliminary data.</text>
</comment>
<feature type="compositionally biased region" description="Basic and acidic residues" evidence="1">
    <location>
        <begin position="322"/>
        <end position="333"/>
    </location>
</feature>
<gene>
    <name evidence="3" type="ORF">PVK06_040210</name>
</gene>
<evidence type="ECO:0000313" key="3">
    <source>
        <dbReference type="EMBL" id="KAK5785608.1"/>
    </source>
</evidence>
<feature type="region of interest" description="Disordered" evidence="1">
    <location>
        <begin position="299"/>
        <end position="379"/>
    </location>
</feature>
<feature type="domain" description="Putative plant transposon protein" evidence="2">
    <location>
        <begin position="63"/>
        <end position="241"/>
    </location>
</feature>
<keyword evidence="4" id="KW-1185">Reference proteome</keyword>
<reference evidence="3 4" key="1">
    <citation type="submission" date="2023-03" db="EMBL/GenBank/DDBJ databases">
        <title>WGS of Gossypium arboreum.</title>
        <authorList>
            <person name="Yu D."/>
        </authorList>
    </citation>
    <scope>NUCLEOTIDE SEQUENCE [LARGE SCALE GENOMIC DNA]</scope>
    <source>
        <tissue evidence="3">Leaf</tissue>
    </source>
</reference>
<dbReference type="Proteomes" id="UP001358586">
    <property type="component" value="Chromosome 11"/>
</dbReference>